<name>A0A4V3HFX9_9BACT</name>
<keyword evidence="3" id="KW-0804">Transcription</keyword>
<dbReference type="GO" id="GO:0003700">
    <property type="term" value="F:DNA-binding transcription factor activity"/>
    <property type="evidence" value="ECO:0007669"/>
    <property type="project" value="InterPro"/>
</dbReference>
<dbReference type="Gene3D" id="1.20.120.530">
    <property type="entry name" value="GntR ligand-binding domain-like"/>
    <property type="match status" value="1"/>
</dbReference>
<dbReference type="Pfam" id="PF07729">
    <property type="entry name" value="FCD"/>
    <property type="match status" value="1"/>
</dbReference>
<dbReference type="PANTHER" id="PTHR43537">
    <property type="entry name" value="TRANSCRIPTIONAL REGULATOR, GNTR FAMILY"/>
    <property type="match status" value="1"/>
</dbReference>
<dbReference type="InterPro" id="IPR000524">
    <property type="entry name" value="Tscrpt_reg_HTH_GntR"/>
</dbReference>
<dbReference type="OrthoDB" id="5903at2"/>
<evidence type="ECO:0000256" key="3">
    <source>
        <dbReference type="ARBA" id="ARBA00023163"/>
    </source>
</evidence>
<dbReference type="PRINTS" id="PR00035">
    <property type="entry name" value="HTHGNTR"/>
</dbReference>
<evidence type="ECO:0000313" key="5">
    <source>
        <dbReference type="EMBL" id="TDY56650.1"/>
    </source>
</evidence>
<feature type="domain" description="HTH gntR-type" evidence="4">
    <location>
        <begin position="2"/>
        <end position="70"/>
    </location>
</feature>
<dbReference type="SMART" id="SM00895">
    <property type="entry name" value="FCD"/>
    <property type="match status" value="1"/>
</dbReference>
<keyword evidence="1" id="KW-0805">Transcription regulation</keyword>
<dbReference type="EMBL" id="SORI01000018">
    <property type="protein sequence ID" value="TDY56650.1"/>
    <property type="molecule type" value="Genomic_DNA"/>
</dbReference>
<reference evidence="5 6" key="1">
    <citation type="submission" date="2019-03" db="EMBL/GenBank/DDBJ databases">
        <title>Genomic Encyclopedia of Type Strains, Phase IV (KMG-IV): sequencing the most valuable type-strain genomes for metagenomic binning, comparative biology and taxonomic classification.</title>
        <authorList>
            <person name="Goeker M."/>
        </authorList>
    </citation>
    <scope>NUCLEOTIDE SEQUENCE [LARGE SCALE GENOMIC DNA]</scope>
    <source>
        <strain evidence="5 6">DSM 25964</strain>
    </source>
</reference>
<proteinExistence type="predicted"/>
<dbReference type="PROSITE" id="PS50949">
    <property type="entry name" value="HTH_GNTR"/>
    <property type="match status" value="1"/>
</dbReference>
<dbReference type="InterPro" id="IPR036390">
    <property type="entry name" value="WH_DNA-bd_sf"/>
</dbReference>
<comment type="caution">
    <text evidence="5">The sequence shown here is derived from an EMBL/GenBank/DDBJ whole genome shotgun (WGS) entry which is preliminary data.</text>
</comment>
<dbReference type="RefSeq" id="WP_133958530.1">
    <property type="nucleotide sequence ID" value="NZ_SORI01000018.1"/>
</dbReference>
<gene>
    <name evidence="5" type="ORF">C8D99_1186</name>
</gene>
<evidence type="ECO:0000259" key="4">
    <source>
        <dbReference type="PROSITE" id="PS50949"/>
    </source>
</evidence>
<dbReference type="InterPro" id="IPR036388">
    <property type="entry name" value="WH-like_DNA-bd_sf"/>
</dbReference>
<dbReference type="Pfam" id="PF00392">
    <property type="entry name" value="GntR"/>
    <property type="match status" value="1"/>
</dbReference>
<dbReference type="InterPro" id="IPR011711">
    <property type="entry name" value="GntR_C"/>
</dbReference>
<evidence type="ECO:0000256" key="1">
    <source>
        <dbReference type="ARBA" id="ARBA00023015"/>
    </source>
</evidence>
<protein>
    <submittedName>
        <fullName evidence="5">GntR family transcriptional regulator</fullName>
    </submittedName>
</protein>
<accession>A0A4V3HFX9</accession>
<keyword evidence="2" id="KW-0238">DNA-binding</keyword>
<dbReference type="InterPro" id="IPR008920">
    <property type="entry name" value="TF_FadR/GntR_C"/>
</dbReference>
<dbReference type="SMART" id="SM00345">
    <property type="entry name" value="HTH_GNTR"/>
    <property type="match status" value="1"/>
</dbReference>
<dbReference type="Gene3D" id="1.10.10.10">
    <property type="entry name" value="Winged helix-like DNA-binding domain superfamily/Winged helix DNA-binding domain"/>
    <property type="match status" value="1"/>
</dbReference>
<evidence type="ECO:0000256" key="2">
    <source>
        <dbReference type="ARBA" id="ARBA00023125"/>
    </source>
</evidence>
<dbReference type="PANTHER" id="PTHR43537:SF5">
    <property type="entry name" value="UXU OPERON TRANSCRIPTIONAL REGULATOR"/>
    <property type="match status" value="1"/>
</dbReference>
<keyword evidence="6" id="KW-1185">Reference proteome</keyword>
<sequence>MNDVKRELIRQIYTALQAGDITKNGMLLPERELAEYFQVKRSFMREALIALEALGIIDIRERQGMFVGGKGTRNVLDSLNLLTVWPSDAIAQVFELRTMIEGPTAAFAALRRNERNMAKIQGALEQLYSLRENNHPEIGSLGVQYNAILHTAIVEAAHNPVLLRVYEGTSRLYTEGIVSVGNREREKLPYEKWPDQVYSEHRNIVNAIRRGDPEEARTMAVRHLENSRDRIQGILSGTAREADQKITSSFRRQE</sequence>
<dbReference type="Proteomes" id="UP000295066">
    <property type="component" value="Unassembled WGS sequence"/>
</dbReference>
<dbReference type="SUPFAM" id="SSF46785">
    <property type="entry name" value="Winged helix' DNA-binding domain"/>
    <property type="match status" value="1"/>
</dbReference>
<organism evidence="5 6">
    <name type="scientific">Aminivibrio pyruvatiphilus</name>
    <dbReference type="NCBI Taxonomy" id="1005740"/>
    <lineage>
        <taxon>Bacteria</taxon>
        <taxon>Thermotogati</taxon>
        <taxon>Synergistota</taxon>
        <taxon>Synergistia</taxon>
        <taxon>Synergistales</taxon>
        <taxon>Aminobacteriaceae</taxon>
        <taxon>Aminivibrio</taxon>
    </lineage>
</organism>
<evidence type="ECO:0000313" key="6">
    <source>
        <dbReference type="Proteomes" id="UP000295066"/>
    </source>
</evidence>
<dbReference type="AlphaFoldDB" id="A0A4V3HFX9"/>
<dbReference type="SUPFAM" id="SSF48008">
    <property type="entry name" value="GntR ligand-binding domain-like"/>
    <property type="match status" value="1"/>
</dbReference>
<dbReference type="GO" id="GO:0003677">
    <property type="term" value="F:DNA binding"/>
    <property type="evidence" value="ECO:0007669"/>
    <property type="project" value="UniProtKB-KW"/>
</dbReference>